<dbReference type="Gene3D" id="3.40.50.300">
    <property type="entry name" value="P-loop containing nucleotide triphosphate hydrolases"/>
    <property type="match status" value="1"/>
</dbReference>
<reference evidence="6 7" key="1">
    <citation type="journal article" date="2008" name="Nature">
        <title>The Phaeodactylum genome reveals the evolutionary history of diatom genomes.</title>
        <authorList>
            <person name="Bowler C."/>
            <person name="Allen A.E."/>
            <person name="Badger J.H."/>
            <person name="Grimwood J."/>
            <person name="Jabbari K."/>
            <person name="Kuo A."/>
            <person name="Maheswari U."/>
            <person name="Martens C."/>
            <person name="Maumus F."/>
            <person name="Otillar R.P."/>
            <person name="Rayko E."/>
            <person name="Salamov A."/>
            <person name="Vandepoele K."/>
            <person name="Beszteri B."/>
            <person name="Gruber A."/>
            <person name="Heijde M."/>
            <person name="Katinka M."/>
            <person name="Mock T."/>
            <person name="Valentin K."/>
            <person name="Verret F."/>
            <person name="Berges J.A."/>
            <person name="Brownlee C."/>
            <person name="Cadoret J.P."/>
            <person name="Chiovitti A."/>
            <person name="Choi C.J."/>
            <person name="Coesel S."/>
            <person name="De Martino A."/>
            <person name="Detter J.C."/>
            <person name="Durkin C."/>
            <person name="Falciatore A."/>
            <person name="Fournet J."/>
            <person name="Haruta M."/>
            <person name="Huysman M.J."/>
            <person name="Jenkins B.D."/>
            <person name="Jiroutova K."/>
            <person name="Jorgensen R.E."/>
            <person name="Joubert Y."/>
            <person name="Kaplan A."/>
            <person name="Kroger N."/>
            <person name="Kroth P.G."/>
            <person name="La Roche J."/>
            <person name="Lindquist E."/>
            <person name="Lommer M."/>
            <person name="Martin-Jezequel V."/>
            <person name="Lopez P.J."/>
            <person name="Lucas S."/>
            <person name="Mangogna M."/>
            <person name="McGinnis K."/>
            <person name="Medlin L.K."/>
            <person name="Montsant A."/>
            <person name="Oudot-Le Secq M.P."/>
            <person name="Napoli C."/>
            <person name="Obornik M."/>
            <person name="Parker M.S."/>
            <person name="Petit J.L."/>
            <person name="Porcel B.M."/>
            <person name="Poulsen N."/>
            <person name="Robison M."/>
            <person name="Rychlewski L."/>
            <person name="Rynearson T.A."/>
            <person name="Schmutz J."/>
            <person name="Shapiro H."/>
            <person name="Siaut M."/>
            <person name="Stanley M."/>
            <person name="Sussman M.R."/>
            <person name="Taylor A.R."/>
            <person name="Vardi A."/>
            <person name="von Dassow P."/>
            <person name="Vyverman W."/>
            <person name="Willis A."/>
            <person name="Wyrwicz L.S."/>
            <person name="Rokhsar D.S."/>
            <person name="Weissenbach J."/>
            <person name="Armbrust E.V."/>
            <person name="Green B.R."/>
            <person name="Van de Peer Y."/>
            <person name="Grigoriev I.V."/>
        </authorList>
    </citation>
    <scope>NUCLEOTIDE SEQUENCE [LARGE SCALE GENOMIC DNA]</scope>
    <source>
        <strain evidence="6 7">CCAP 1055/1</strain>
    </source>
</reference>
<dbReference type="PANTHER" id="PTHR43788">
    <property type="entry name" value="DNA2/NAM7 HELICASE FAMILY MEMBER"/>
    <property type="match status" value="1"/>
</dbReference>
<feature type="domain" description="DNA2/NAM7 helicase-like C-terminal" evidence="5">
    <location>
        <begin position="18"/>
        <end position="244"/>
    </location>
</feature>
<dbReference type="RefSeq" id="XP_002179739.1">
    <property type="nucleotide sequence ID" value="XM_002179703.1"/>
</dbReference>
<dbReference type="GO" id="GO:0043139">
    <property type="term" value="F:5'-3' DNA helicase activity"/>
    <property type="evidence" value="ECO:0007669"/>
    <property type="project" value="TreeGrafter"/>
</dbReference>
<dbReference type="AlphaFoldDB" id="B7FYH2"/>
<dbReference type="SUPFAM" id="SSF52540">
    <property type="entry name" value="P-loop containing nucleoside triphosphate hydrolases"/>
    <property type="match status" value="1"/>
</dbReference>
<evidence type="ECO:0000256" key="3">
    <source>
        <dbReference type="ARBA" id="ARBA00022806"/>
    </source>
</evidence>
<dbReference type="GO" id="GO:0016787">
    <property type="term" value="F:hydrolase activity"/>
    <property type="evidence" value="ECO:0007669"/>
    <property type="project" value="UniProtKB-KW"/>
</dbReference>
<dbReference type="InterPro" id="IPR027417">
    <property type="entry name" value="P-loop_NTPase"/>
</dbReference>
<sequence>MQLPPLVSSDLADMGGFGESMLKRLAEKHPDSVCQLTFQYRMHEDICQLSNDIVYAGSLKCGNDDVRYRKLDLPGFPENMGNIGDVATNAWLMRSVDPDFPVVFLDTDKIRLDLSSKGEGLEALERTLRNRDGGSIVNYVEARIVQLIVEGFLSCGIEAQAVGVICPFRAQLRVMDECASLASWKSKGLEMSTIDRYQGRDKPVVVVSFVRSNEKGRVGRLLQDFRRLNVAITRAKCKLVMVGSFTTLYAGSNVLKPVLNRMRNKDNVVSLSPNVFTTNIDSQ</sequence>
<keyword evidence="3" id="KW-0347">Helicase</keyword>
<keyword evidence="2" id="KW-0378">Hydrolase</keyword>
<evidence type="ECO:0000256" key="4">
    <source>
        <dbReference type="ARBA" id="ARBA00022840"/>
    </source>
</evidence>
<dbReference type="InterPro" id="IPR041679">
    <property type="entry name" value="DNA2/NAM7-like_C"/>
</dbReference>
<dbReference type="eggNOG" id="KOG1805">
    <property type="taxonomic scope" value="Eukaryota"/>
</dbReference>
<dbReference type="InterPro" id="IPR047187">
    <property type="entry name" value="SF1_C_Upf1"/>
</dbReference>
<dbReference type="CDD" id="cd18808">
    <property type="entry name" value="SF1_C_Upf1"/>
    <property type="match status" value="1"/>
</dbReference>
<keyword evidence="1" id="KW-0547">Nucleotide-binding</keyword>
<organism evidence="6 7">
    <name type="scientific">Phaeodactylum tricornutum (strain CCAP 1055/1)</name>
    <dbReference type="NCBI Taxonomy" id="556484"/>
    <lineage>
        <taxon>Eukaryota</taxon>
        <taxon>Sar</taxon>
        <taxon>Stramenopiles</taxon>
        <taxon>Ochrophyta</taxon>
        <taxon>Bacillariophyta</taxon>
        <taxon>Bacillariophyceae</taxon>
        <taxon>Bacillariophycidae</taxon>
        <taxon>Naviculales</taxon>
        <taxon>Phaeodactylaceae</taxon>
        <taxon>Phaeodactylum</taxon>
    </lineage>
</organism>
<accession>B7FYH2</accession>
<dbReference type="KEGG" id="pti:PHATRDRAFT_27246"/>
<dbReference type="Pfam" id="PF13087">
    <property type="entry name" value="AAA_12"/>
    <property type="match status" value="1"/>
</dbReference>
<dbReference type="GeneID" id="7200421"/>
<reference evidence="7" key="2">
    <citation type="submission" date="2008-08" db="EMBL/GenBank/DDBJ databases">
        <authorList>
            <consortium name="Diatom Consortium"/>
            <person name="Grigoriev I."/>
            <person name="Grimwood J."/>
            <person name="Kuo A."/>
            <person name="Otillar R.P."/>
            <person name="Salamov A."/>
            <person name="Detter J.C."/>
            <person name="Lindquist E."/>
            <person name="Shapiro H."/>
            <person name="Lucas S."/>
            <person name="Glavina del Rio T."/>
            <person name="Pitluck S."/>
            <person name="Rokhsar D."/>
            <person name="Bowler C."/>
        </authorList>
    </citation>
    <scope>GENOME REANNOTATION</scope>
    <source>
        <strain evidence="7">CCAP 1055/1</strain>
    </source>
</reference>
<evidence type="ECO:0000313" key="7">
    <source>
        <dbReference type="Proteomes" id="UP000000759"/>
    </source>
</evidence>
<evidence type="ECO:0000256" key="2">
    <source>
        <dbReference type="ARBA" id="ARBA00022801"/>
    </source>
</evidence>
<protein>
    <recommendedName>
        <fullName evidence="5">DNA2/NAM7 helicase-like C-terminal domain-containing protein</fullName>
    </recommendedName>
</protein>
<dbReference type="PANTHER" id="PTHR43788:SF8">
    <property type="entry name" value="DNA-BINDING PROTEIN SMUBP-2"/>
    <property type="match status" value="1"/>
</dbReference>
<keyword evidence="7" id="KW-1185">Reference proteome</keyword>
<evidence type="ECO:0000313" key="6">
    <source>
        <dbReference type="EMBL" id="EEC48725.1"/>
    </source>
</evidence>
<dbReference type="EMBL" id="CM000610">
    <property type="protein sequence ID" value="EEC48725.1"/>
    <property type="molecule type" value="Genomic_DNA"/>
</dbReference>
<dbReference type="PaxDb" id="2850-Phatr27246"/>
<gene>
    <name evidence="6" type="ORF">PHATRDRAFT_27246</name>
</gene>
<name>B7FYH2_PHATC</name>
<dbReference type="GO" id="GO:0005524">
    <property type="term" value="F:ATP binding"/>
    <property type="evidence" value="ECO:0007669"/>
    <property type="project" value="UniProtKB-KW"/>
</dbReference>
<evidence type="ECO:0000259" key="5">
    <source>
        <dbReference type="Pfam" id="PF13087"/>
    </source>
</evidence>
<proteinExistence type="predicted"/>
<dbReference type="HOGENOM" id="CLU_001666_2_0_1"/>
<dbReference type="InParanoid" id="B7FYH2"/>
<keyword evidence="4" id="KW-0067">ATP-binding</keyword>
<evidence type="ECO:0000256" key="1">
    <source>
        <dbReference type="ARBA" id="ARBA00022741"/>
    </source>
</evidence>
<dbReference type="InterPro" id="IPR050534">
    <property type="entry name" value="Coronavir_polyprotein_1ab"/>
</dbReference>
<dbReference type="Proteomes" id="UP000000759">
    <property type="component" value="Chromosome 7"/>
</dbReference>
<dbReference type="OrthoDB" id="306218at2759"/>
<dbReference type="STRING" id="556484.B7FYH2"/>